<evidence type="ECO:0000313" key="3">
    <source>
        <dbReference type="Proteomes" id="UP000608420"/>
    </source>
</evidence>
<dbReference type="SUPFAM" id="SSF47336">
    <property type="entry name" value="ACP-like"/>
    <property type="match status" value="1"/>
</dbReference>
<evidence type="ECO:0000259" key="1">
    <source>
        <dbReference type="PROSITE" id="PS50075"/>
    </source>
</evidence>
<reference evidence="3" key="1">
    <citation type="journal article" date="2019" name="Int. J. Syst. Evol. Microbiol.">
        <title>The Global Catalogue of Microorganisms (GCM) 10K type strain sequencing project: providing services to taxonomists for standard genome sequencing and annotation.</title>
        <authorList>
            <consortium name="The Broad Institute Genomics Platform"/>
            <consortium name="The Broad Institute Genome Sequencing Center for Infectious Disease"/>
            <person name="Wu L."/>
            <person name="Ma J."/>
        </authorList>
    </citation>
    <scope>NUCLEOTIDE SEQUENCE [LARGE SCALE GENOMIC DNA]</scope>
    <source>
        <strain evidence="3">CGMCC 1.15420</strain>
    </source>
</reference>
<accession>A0ABQ1VS81</accession>
<feature type="domain" description="Carrier" evidence="1">
    <location>
        <begin position="8"/>
        <end position="86"/>
    </location>
</feature>
<organism evidence="2 3">
    <name type="scientific">Paenibacillus aceti</name>
    <dbReference type="NCBI Taxonomy" id="1820010"/>
    <lineage>
        <taxon>Bacteria</taxon>
        <taxon>Bacillati</taxon>
        <taxon>Bacillota</taxon>
        <taxon>Bacilli</taxon>
        <taxon>Bacillales</taxon>
        <taxon>Paenibacillaceae</taxon>
        <taxon>Paenibacillus</taxon>
    </lineage>
</organism>
<dbReference type="InterPro" id="IPR036736">
    <property type="entry name" value="ACP-like_sf"/>
</dbReference>
<proteinExistence type="predicted"/>
<dbReference type="PROSITE" id="PS50075">
    <property type="entry name" value="CARRIER"/>
    <property type="match status" value="1"/>
</dbReference>
<dbReference type="InterPro" id="IPR009081">
    <property type="entry name" value="PP-bd_ACP"/>
</dbReference>
<sequence length="90" mass="10266">METVQSEQHIHLFLKKAISSLLERPELLEELTADTQLSEIGMDSVMLVNLMVHIEQEYQVFYEDDELLEENFATIGKIGQIINDKVSSGV</sequence>
<dbReference type="RefSeq" id="WP_120463101.1">
    <property type="nucleotide sequence ID" value="NZ_BMIW01000005.1"/>
</dbReference>
<keyword evidence="3" id="KW-1185">Reference proteome</keyword>
<dbReference type="Pfam" id="PF00550">
    <property type="entry name" value="PP-binding"/>
    <property type="match status" value="1"/>
</dbReference>
<dbReference type="Proteomes" id="UP000608420">
    <property type="component" value="Unassembled WGS sequence"/>
</dbReference>
<evidence type="ECO:0000313" key="2">
    <source>
        <dbReference type="EMBL" id="GGF90583.1"/>
    </source>
</evidence>
<name>A0ABQ1VS81_9BACL</name>
<gene>
    <name evidence="2" type="ORF">GCM10010913_10070</name>
</gene>
<dbReference type="Gene3D" id="1.10.1200.10">
    <property type="entry name" value="ACP-like"/>
    <property type="match status" value="1"/>
</dbReference>
<comment type="caution">
    <text evidence="2">The sequence shown here is derived from an EMBL/GenBank/DDBJ whole genome shotgun (WGS) entry which is preliminary data.</text>
</comment>
<protein>
    <recommendedName>
        <fullName evidence="1">Carrier domain-containing protein</fullName>
    </recommendedName>
</protein>
<dbReference type="EMBL" id="BMIW01000005">
    <property type="protein sequence ID" value="GGF90583.1"/>
    <property type="molecule type" value="Genomic_DNA"/>
</dbReference>